<dbReference type="SUPFAM" id="SSF46689">
    <property type="entry name" value="Homeodomain-like"/>
    <property type="match status" value="1"/>
</dbReference>
<dbReference type="Pfam" id="PF05225">
    <property type="entry name" value="HTH_psq"/>
    <property type="match status" value="1"/>
</dbReference>
<evidence type="ECO:0000259" key="1">
    <source>
        <dbReference type="Pfam" id="PF05225"/>
    </source>
</evidence>
<organism evidence="2 3">
    <name type="scientific">Lepraria neglecta</name>
    <dbReference type="NCBI Taxonomy" id="209136"/>
    <lineage>
        <taxon>Eukaryota</taxon>
        <taxon>Fungi</taxon>
        <taxon>Dikarya</taxon>
        <taxon>Ascomycota</taxon>
        <taxon>Pezizomycotina</taxon>
        <taxon>Lecanoromycetes</taxon>
        <taxon>OSLEUM clade</taxon>
        <taxon>Lecanoromycetidae</taxon>
        <taxon>Lecanorales</taxon>
        <taxon>Lecanorineae</taxon>
        <taxon>Stereocaulaceae</taxon>
        <taxon>Lepraria</taxon>
    </lineage>
</organism>
<evidence type="ECO:0000313" key="3">
    <source>
        <dbReference type="Proteomes" id="UP001276659"/>
    </source>
</evidence>
<reference evidence="2" key="1">
    <citation type="submission" date="2022-11" db="EMBL/GenBank/DDBJ databases">
        <title>Chromosomal genome sequence assembly and mating type (MAT) locus characterization of the leprose asexual lichenized fungus Lepraria neglecta (Nyl.) Erichsen.</title>
        <authorList>
            <person name="Allen J.L."/>
            <person name="Pfeffer B."/>
        </authorList>
    </citation>
    <scope>NUCLEOTIDE SEQUENCE</scope>
    <source>
        <strain evidence="2">Allen 5258</strain>
    </source>
</reference>
<dbReference type="InterPro" id="IPR007889">
    <property type="entry name" value="HTH_Psq"/>
</dbReference>
<dbReference type="GO" id="GO:0003677">
    <property type="term" value="F:DNA binding"/>
    <property type="evidence" value="ECO:0007669"/>
    <property type="project" value="InterPro"/>
</dbReference>
<dbReference type="AlphaFoldDB" id="A0AAD9YYY3"/>
<protein>
    <recommendedName>
        <fullName evidence="1">HTH psq-type domain-containing protein</fullName>
    </recommendedName>
</protein>
<name>A0AAD9YYY3_9LECA</name>
<keyword evidence="3" id="KW-1185">Reference proteome</keyword>
<dbReference type="Proteomes" id="UP001276659">
    <property type="component" value="Unassembled WGS sequence"/>
</dbReference>
<sequence length="178" mass="20066">MPIRATTPLEPPEPLDLSPEERVELTFKRWKEVKGALSQRKAAEKHGVPRTTLQHRINAWAVTGLSPFDPQIVLKHFPPPETPEAYEQYNVTIDPTTPPEAVVSYIGKDGKIRVVMTPSNTLQVRQLLHQAKAEGIKPVEVLKKVSKATTNKLLALNKRRERKANRTKGNWGNARVMN</sequence>
<dbReference type="InterPro" id="IPR009057">
    <property type="entry name" value="Homeodomain-like_sf"/>
</dbReference>
<proteinExistence type="predicted"/>
<feature type="domain" description="HTH psq-type" evidence="1">
    <location>
        <begin position="34"/>
        <end position="57"/>
    </location>
</feature>
<dbReference type="EMBL" id="JASNWA010000011">
    <property type="protein sequence ID" value="KAK3167253.1"/>
    <property type="molecule type" value="Genomic_DNA"/>
</dbReference>
<gene>
    <name evidence="2" type="ORF">OEA41_010379</name>
</gene>
<comment type="caution">
    <text evidence="2">The sequence shown here is derived from an EMBL/GenBank/DDBJ whole genome shotgun (WGS) entry which is preliminary data.</text>
</comment>
<evidence type="ECO:0000313" key="2">
    <source>
        <dbReference type="EMBL" id="KAK3167253.1"/>
    </source>
</evidence>
<accession>A0AAD9YYY3</accession>
<dbReference type="Gene3D" id="1.10.10.60">
    <property type="entry name" value="Homeodomain-like"/>
    <property type="match status" value="1"/>
</dbReference>